<name>A0A7X0NFB1_9GAMM</name>
<dbReference type="EMBL" id="JACHHU010000005">
    <property type="protein sequence ID" value="MBB6542411.1"/>
    <property type="molecule type" value="Genomic_DNA"/>
</dbReference>
<dbReference type="AlphaFoldDB" id="A0A7X0NFB1"/>
<proteinExistence type="predicted"/>
<dbReference type="Proteomes" id="UP000537141">
    <property type="component" value="Unassembled WGS sequence"/>
</dbReference>
<sequence>MVSNRREKFLLLKLLYANGDRMKYLSLLIIILISGCSSQPASHQVANVIFGKVFEKTTSTKISHNSASCPNVKRTCSSGNYQEWFQKNGKKACACNK</sequence>
<reference evidence="1 2" key="1">
    <citation type="submission" date="2020-08" db="EMBL/GenBank/DDBJ databases">
        <title>Genomic Encyclopedia of Type Strains, Phase IV (KMG-IV): sequencing the most valuable type-strain genomes for metagenomic binning, comparative biology and taxonomic classification.</title>
        <authorList>
            <person name="Goeker M."/>
        </authorList>
    </citation>
    <scope>NUCLEOTIDE SEQUENCE [LARGE SCALE GENOMIC DNA]</scope>
    <source>
        <strain evidence="1 2">DSM 26287</strain>
    </source>
</reference>
<protein>
    <submittedName>
        <fullName evidence="1">Uncharacterized protein</fullName>
    </submittedName>
</protein>
<keyword evidence="2" id="KW-1185">Reference proteome</keyword>
<gene>
    <name evidence="1" type="ORF">HNQ55_000900</name>
</gene>
<accession>A0A7X0NFB1</accession>
<comment type="caution">
    <text evidence="1">The sequence shown here is derived from an EMBL/GenBank/DDBJ whole genome shotgun (WGS) entry which is preliminary data.</text>
</comment>
<organism evidence="1 2">
    <name type="scientific">Thalassotalea piscium</name>
    <dbReference type="NCBI Taxonomy" id="1230533"/>
    <lineage>
        <taxon>Bacteria</taxon>
        <taxon>Pseudomonadati</taxon>
        <taxon>Pseudomonadota</taxon>
        <taxon>Gammaproteobacteria</taxon>
        <taxon>Alteromonadales</taxon>
        <taxon>Colwelliaceae</taxon>
        <taxon>Thalassotalea</taxon>
    </lineage>
</organism>
<evidence type="ECO:0000313" key="2">
    <source>
        <dbReference type="Proteomes" id="UP000537141"/>
    </source>
</evidence>
<evidence type="ECO:0000313" key="1">
    <source>
        <dbReference type="EMBL" id="MBB6542411.1"/>
    </source>
</evidence>